<feature type="region of interest" description="Disordered" evidence="1">
    <location>
        <begin position="1"/>
        <end position="27"/>
    </location>
</feature>
<evidence type="ECO:0000256" key="1">
    <source>
        <dbReference type="SAM" id="MobiDB-lite"/>
    </source>
</evidence>
<protein>
    <submittedName>
        <fullName evidence="2">Uncharacterized protein</fullName>
    </submittedName>
</protein>
<dbReference type="HOGENOM" id="CLU_2450252_0_0_0"/>
<dbReference type="RefSeq" id="WP_025229702.1">
    <property type="nucleotide sequence ID" value="NZ_CP007139.1"/>
</dbReference>
<sequence length="89" mass="10392">MLGPNPTPGRFVTSDMPTTKYEVPPTPEIEEELRRSPVSFDMLIREALDYLEDPDVEDMALARMYIERGYSEEFAYWLVRESEVRHAAH</sequence>
<dbReference type="AlphaFoldDB" id="A0A068NSJ1"/>
<dbReference type="STRING" id="661478.OP10G_2959"/>
<accession>A0A068NSJ1</accession>
<dbReference type="EMBL" id="CP007139">
    <property type="protein sequence ID" value="AIE86327.1"/>
    <property type="molecule type" value="Genomic_DNA"/>
</dbReference>
<proteinExistence type="predicted"/>
<organism evidence="2 3">
    <name type="scientific">Fimbriimonas ginsengisoli Gsoil 348</name>
    <dbReference type="NCBI Taxonomy" id="661478"/>
    <lineage>
        <taxon>Bacteria</taxon>
        <taxon>Bacillati</taxon>
        <taxon>Armatimonadota</taxon>
        <taxon>Fimbriimonadia</taxon>
        <taxon>Fimbriimonadales</taxon>
        <taxon>Fimbriimonadaceae</taxon>
        <taxon>Fimbriimonas</taxon>
    </lineage>
</organism>
<evidence type="ECO:0000313" key="3">
    <source>
        <dbReference type="Proteomes" id="UP000027982"/>
    </source>
</evidence>
<gene>
    <name evidence="2" type="ORF">OP10G_2959</name>
</gene>
<keyword evidence="3" id="KW-1185">Reference proteome</keyword>
<reference evidence="2 3" key="1">
    <citation type="journal article" date="2014" name="PLoS ONE">
        <title>The first complete genome sequence of the class fimbriimonadia in the phylum armatimonadetes.</title>
        <authorList>
            <person name="Hu Z.Y."/>
            <person name="Wang Y.Z."/>
            <person name="Im W.T."/>
            <person name="Wang S.Y."/>
            <person name="Zhao G.P."/>
            <person name="Zheng H.J."/>
            <person name="Quan Z.X."/>
        </authorList>
    </citation>
    <scope>NUCLEOTIDE SEQUENCE [LARGE SCALE GENOMIC DNA]</scope>
    <source>
        <strain evidence="2">Gsoil 348</strain>
    </source>
</reference>
<dbReference type="KEGG" id="fgi:OP10G_2959"/>
<name>A0A068NSJ1_FIMGI</name>
<evidence type="ECO:0000313" key="2">
    <source>
        <dbReference type="EMBL" id="AIE86327.1"/>
    </source>
</evidence>
<dbReference type="Proteomes" id="UP000027982">
    <property type="component" value="Chromosome"/>
</dbReference>